<dbReference type="Gene3D" id="3.30.70.1290">
    <property type="entry name" value="Transposase IS200-like"/>
    <property type="match status" value="1"/>
</dbReference>
<dbReference type="InterPro" id="IPR002686">
    <property type="entry name" value="Transposase_17"/>
</dbReference>
<dbReference type="SMART" id="SM01321">
    <property type="entry name" value="Y1_Tnp"/>
    <property type="match status" value="1"/>
</dbReference>
<dbReference type="NCBIfam" id="NF033573">
    <property type="entry name" value="transpos_IS200"/>
    <property type="match status" value="1"/>
</dbReference>
<dbReference type="RefSeq" id="WP_150876422.1">
    <property type="nucleotide sequence ID" value="NZ_VTWS01000002.1"/>
</dbReference>
<accession>A0A5N1JI75</accession>
<dbReference type="PANTHER" id="PTHR33360">
    <property type="entry name" value="TRANSPOSASE FOR INSERTION SEQUENCE ELEMENT IS200"/>
    <property type="match status" value="1"/>
</dbReference>
<proteinExistence type="predicted"/>
<dbReference type="Proteomes" id="UP000326344">
    <property type="component" value="Unassembled WGS sequence"/>
</dbReference>
<dbReference type="InterPro" id="IPR036515">
    <property type="entry name" value="Transposase_17_sf"/>
</dbReference>
<dbReference type="Pfam" id="PF01797">
    <property type="entry name" value="Y1_Tnp"/>
    <property type="match status" value="1"/>
</dbReference>
<keyword evidence="3" id="KW-1185">Reference proteome</keyword>
<evidence type="ECO:0000313" key="2">
    <source>
        <dbReference type="EMBL" id="KAA9355138.1"/>
    </source>
</evidence>
<organism evidence="2 3">
    <name type="scientific">Larkinella humicola</name>
    <dbReference type="NCBI Taxonomy" id="2607654"/>
    <lineage>
        <taxon>Bacteria</taxon>
        <taxon>Pseudomonadati</taxon>
        <taxon>Bacteroidota</taxon>
        <taxon>Cytophagia</taxon>
        <taxon>Cytophagales</taxon>
        <taxon>Spirosomataceae</taxon>
        <taxon>Larkinella</taxon>
    </lineage>
</organism>
<reference evidence="2 3" key="1">
    <citation type="submission" date="2019-09" db="EMBL/GenBank/DDBJ databases">
        <title>Genome Sequence of Larkinella sp MA1.</title>
        <authorList>
            <person name="Srinivasan S."/>
        </authorList>
    </citation>
    <scope>NUCLEOTIDE SEQUENCE [LARGE SCALE GENOMIC DNA]</scope>
    <source>
        <strain evidence="2 3">MA1</strain>
    </source>
</reference>
<dbReference type="EMBL" id="VTWS01000002">
    <property type="protein sequence ID" value="KAA9355138.1"/>
    <property type="molecule type" value="Genomic_DNA"/>
</dbReference>
<protein>
    <submittedName>
        <fullName evidence="2">IS200/IS605 family transposase</fullName>
    </submittedName>
</protein>
<sequence length="152" mass="17684">MSHSKTKIWIHAVFSTKNRQPLIQKTVRDFLYRHIRQELTDADCIVDSINGIEDHVHILFLLQPQLAVSDVMKQIKGSSSHHINGLDIIPDKFAWQTGYGAFSVSESQVERVRQYIASQEHHHQKMTFAEEYQRFMKQYGLLNSGDDGFQNR</sequence>
<comment type="caution">
    <text evidence="2">The sequence shown here is derived from an EMBL/GenBank/DDBJ whole genome shotgun (WGS) entry which is preliminary data.</text>
</comment>
<gene>
    <name evidence="2" type="primary">tnpA</name>
    <name evidence="2" type="ORF">F0P93_11210</name>
</gene>
<dbReference type="GO" id="GO:0003677">
    <property type="term" value="F:DNA binding"/>
    <property type="evidence" value="ECO:0007669"/>
    <property type="project" value="InterPro"/>
</dbReference>
<dbReference type="PANTHER" id="PTHR33360:SF2">
    <property type="entry name" value="TRANSPOSASE FOR INSERTION SEQUENCE ELEMENT IS200"/>
    <property type="match status" value="1"/>
</dbReference>
<dbReference type="AlphaFoldDB" id="A0A5N1JI75"/>
<evidence type="ECO:0000313" key="3">
    <source>
        <dbReference type="Proteomes" id="UP000326344"/>
    </source>
</evidence>
<dbReference type="GO" id="GO:0006313">
    <property type="term" value="P:DNA transposition"/>
    <property type="evidence" value="ECO:0007669"/>
    <property type="project" value="InterPro"/>
</dbReference>
<dbReference type="SUPFAM" id="SSF143422">
    <property type="entry name" value="Transposase IS200-like"/>
    <property type="match status" value="1"/>
</dbReference>
<dbReference type="GO" id="GO:0004803">
    <property type="term" value="F:transposase activity"/>
    <property type="evidence" value="ECO:0007669"/>
    <property type="project" value="InterPro"/>
</dbReference>
<name>A0A5N1JI75_9BACT</name>
<evidence type="ECO:0000259" key="1">
    <source>
        <dbReference type="SMART" id="SM01321"/>
    </source>
</evidence>
<feature type="domain" description="Transposase IS200-like" evidence="1">
    <location>
        <begin position="5"/>
        <end position="119"/>
    </location>
</feature>